<dbReference type="Gene3D" id="2.170.140.10">
    <property type="entry name" value="Chitin binding domain"/>
    <property type="match status" value="1"/>
</dbReference>
<feature type="region of interest" description="Disordered" evidence="1">
    <location>
        <begin position="347"/>
        <end position="369"/>
    </location>
</feature>
<dbReference type="Pfam" id="PF01607">
    <property type="entry name" value="CBM_14"/>
    <property type="match status" value="1"/>
</dbReference>
<feature type="region of interest" description="Disordered" evidence="1">
    <location>
        <begin position="277"/>
        <end position="306"/>
    </location>
</feature>
<name>A0A9X6NCP7_HYPEX</name>
<dbReference type="GO" id="GO:0008061">
    <property type="term" value="F:chitin binding"/>
    <property type="evidence" value="ECO:0007669"/>
    <property type="project" value="InterPro"/>
</dbReference>
<dbReference type="InterPro" id="IPR036508">
    <property type="entry name" value="Chitin-bd_dom_sf"/>
</dbReference>
<dbReference type="PROSITE" id="PS50940">
    <property type="entry name" value="CHIT_BIND_II"/>
    <property type="match status" value="1"/>
</dbReference>
<dbReference type="InterPro" id="IPR002557">
    <property type="entry name" value="Chitin-bd_dom"/>
</dbReference>
<reference evidence="4" key="1">
    <citation type="submission" date="2017-01" db="EMBL/GenBank/DDBJ databases">
        <title>Comparative genomics of anhydrobiosis in the tardigrade Hypsibius dujardini.</title>
        <authorList>
            <person name="Yoshida Y."/>
            <person name="Koutsovoulos G."/>
            <person name="Laetsch D."/>
            <person name="Stevens L."/>
            <person name="Kumar S."/>
            <person name="Horikawa D."/>
            <person name="Ishino K."/>
            <person name="Komine S."/>
            <person name="Tomita M."/>
            <person name="Blaxter M."/>
            <person name="Arakawa K."/>
        </authorList>
    </citation>
    <scope>NUCLEOTIDE SEQUENCE [LARGE SCALE GENOMIC DNA]</scope>
    <source>
        <strain evidence="4">Z151</strain>
    </source>
</reference>
<dbReference type="PANTHER" id="PTHR22933:SF18">
    <property type="match status" value="1"/>
</dbReference>
<evidence type="ECO:0000313" key="4">
    <source>
        <dbReference type="Proteomes" id="UP000192578"/>
    </source>
</evidence>
<dbReference type="EMBL" id="MTYJ01000188">
    <property type="protein sequence ID" value="OWA50311.1"/>
    <property type="molecule type" value="Genomic_DNA"/>
</dbReference>
<feature type="domain" description="Chitin-binding type-2" evidence="2">
    <location>
        <begin position="72"/>
        <end position="131"/>
    </location>
</feature>
<feature type="region of interest" description="Disordered" evidence="1">
    <location>
        <begin position="219"/>
        <end position="239"/>
    </location>
</feature>
<dbReference type="SUPFAM" id="SSF57625">
    <property type="entry name" value="Invertebrate chitin-binding proteins"/>
    <property type="match status" value="1"/>
</dbReference>
<evidence type="ECO:0000313" key="3">
    <source>
        <dbReference type="EMBL" id="OWA50311.1"/>
    </source>
</evidence>
<dbReference type="PANTHER" id="PTHR22933">
    <property type="entry name" value="FI18007P1-RELATED"/>
    <property type="match status" value="1"/>
</dbReference>
<feature type="compositionally biased region" description="Low complexity" evidence="1">
    <location>
        <begin position="357"/>
        <end position="366"/>
    </location>
</feature>
<dbReference type="AlphaFoldDB" id="A0A9X6NCP7"/>
<keyword evidence="4" id="KW-1185">Reference proteome</keyword>
<dbReference type="OrthoDB" id="6514762at2759"/>
<dbReference type="GO" id="GO:0005576">
    <property type="term" value="C:extracellular region"/>
    <property type="evidence" value="ECO:0007669"/>
    <property type="project" value="InterPro"/>
</dbReference>
<comment type="caution">
    <text evidence="3">The sequence shown here is derived from an EMBL/GenBank/DDBJ whole genome shotgun (WGS) entry which is preliminary data.</text>
</comment>
<dbReference type="InterPro" id="IPR052976">
    <property type="entry name" value="Scoloptoxin-like"/>
</dbReference>
<evidence type="ECO:0000256" key="1">
    <source>
        <dbReference type="SAM" id="MobiDB-lite"/>
    </source>
</evidence>
<sequence length="389" mass="43494">MSFPNARIITVISILPVVLWLAGVNTQRLGAMQALEQMRSLKSTSAGDITKVMIDAIPGVAYPVLTEIPLTGFSCALVGQPGYYADQDAYCQVYRRCEIDGGMTSFLCPNRTLFNQITLVCDWWYNVNCAKAADFYTYSNPRLFHFNGKFLEDAVTVPPTNFVEPPPSHRIPNNRFIQFPSVFQNTRPLTRVQLEDSLGLKDEHDDEASDMQFEFADSTVAPPQEPTKAPVTAAPSTTLARTTKRMEDVFNQQPISSPPRGTLFFPSERFALPMLESPPTRKIRPQDDHVDNQPSDSDTSSWSLPFSVHEPMAEVSFKTTDPPRPSAALMSTLPQANRLLSANPSILQQPQQPQPPVEQQQQQPKPIRNTFRILRPTHSASINPSFFPN</sequence>
<accession>A0A9X6NCP7</accession>
<feature type="compositionally biased region" description="Polar residues" evidence="1">
    <location>
        <begin position="292"/>
        <end position="304"/>
    </location>
</feature>
<proteinExistence type="predicted"/>
<dbReference type="Proteomes" id="UP000192578">
    <property type="component" value="Unassembled WGS sequence"/>
</dbReference>
<protein>
    <recommendedName>
        <fullName evidence="2">Chitin-binding type-2 domain-containing protein</fullName>
    </recommendedName>
</protein>
<organism evidence="3 4">
    <name type="scientific">Hypsibius exemplaris</name>
    <name type="common">Freshwater tardigrade</name>
    <dbReference type="NCBI Taxonomy" id="2072580"/>
    <lineage>
        <taxon>Eukaryota</taxon>
        <taxon>Metazoa</taxon>
        <taxon>Ecdysozoa</taxon>
        <taxon>Tardigrada</taxon>
        <taxon>Eutardigrada</taxon>
        <taxon>Parachela</taxon>
        <taxon>Hypsibioidea</taxon>
        <taxon>Hypsibiidae</taxon>
        <taxon>Hypsibius</taxon>
    </lineage>
</organism>
<gene>
    <name evidence="3" type="ORF">BV898_14831</name>
</gene>
<evidence type="ECO:0000259" key="2">
    <source>
        <dbReference type="PROSITE" id="PS50940"/>
    </source>
</evidence>